<name>A0AAU9LVF4_9ASTR</name>
<dbReference type="Gene3D" id="3.50.7.10">
    <property type="entry name" value="GroEL"/>
    <property type="match status" value="1"/>
</dbReference>
<dbReference type="EMBL" id="CAKMRJ010000113">
    <property type="protein sequence ID" value="CAH1418342.1"/>
    <property type="molecule type" value="Genomic_DNA"/>
</dbReference>
<dbReference type="InterPro" id="IPR001844">
    <property type="entry name" value="Cpn60/GroEL"/>
</dbReference>
<dbReference type="GO" id="GO:0140662">
    <property type="term" value="F:ATP-dependent protein folding chaperone"/>
    <property type="evidence" value="ECO:0007669"/>
    <property type="project" value="InterPro"/>
</dbReference>
<dbReference type="PANTHER" id="PTHR45633">
    <property type="entry name" value="60 KDA HEAT SHOCK PROTEIN, MITOCHONDRIAL"/>
    <property type="match status" value="1"/>
</dbReference>
<comment type="caution">
    <text evidence="3">The sequence shown here is derived from an EMBL/GenBank/DDBJ whole genome shotgun (WGS) entry which is preliminary data.</text>
</comment>
<proteinExistence type="inferred from homology"/>
<sequence>MQKQRPLLIVVEDVETEALATFILNKLCVGIKVSAIKALGFGENINGNLQDLPTLTGGQKPFPYQGSYEGYNDEQKSFATWLDCLQNWKLLLEFRYTMASSSRYIKMVILVCYNIPFLCE</sequence>
<keyword evidence="2" id="KW-0143">Chaperone</keyword>
<reference evidence="3 4" key="1">
    <citation type="submission" date="2022-01" db="EMBL/GenBank/DDBJ databases">
        <authorList>
            <person name="Xiong W."/>
            <person name="Schranz E."/>
        </authorList>
    </citation>
    <scope>NUCLEOTIDE SEQUENCE [LARGE SCALE GENOMIC DNA]</scope>
</reference>
<evidence type="ECO:0000256" key="1">
    <source>
        <dbReference type="ARBA" id="ARBA00006607"/>
    </source>
</evidence>
<dbReference type="Proteomes" id="UP001157418">
    <property type="component" value="Unassembled WGS sequence"/>
</dbReference>
<dbReference type="SUPFAM" id="SSF52029">
    <property type="entry name" value="GroEL apical domain-like"/>
    <property type="match status" value="1"/>
</dbReference>
<dbReference type="InterPro" id="IPR027409">
    <property type="entry name" value="GroEL-like_apical_dom_sf"/>
</dbReference>
<dbReference type="GO" id="GO:0042026">
    <property type="term" value="P:protein refolding"/>
    <property type="evidence" value="ECO:0007669"/>
    <property type="project" value="InterPro"/>
</dbReference>
<evidence type="ECO:0000313" key="3">
    <source>
        <dbReference type="EMBL" id="CAH1418342.1"/>
    </source>
</evidence>
<comment type="similarity">
    <text evidence="1">Belongs to the chaperonin (HSP60) family.</text>
</comment>
<keyword evidence="4" id="KW-1185">Reference proteome</keyword>
<gene>
    <name evidence="3" type="ORF">LVIROSA_LOCUS5936</name>
</gene>
<evidence type="ECO:0000313" key="4">
    <source>
        <dbReference type="Proteomes" id="UP001157418"/>
    </source>
</evidence>
<organism evidence="3 4">
    <name type="scientific">Lactuca virosa</name>
    <dbReference type="NCBI Taxonomy" id="75947"/>
    <lineage>
        <taxon>Eukaryota</taxon>
        <taxon>Viridiplantae</taxon>
        <taxon>Streptophyta</taxon>
        <taxon>Embryophyta</taxon>
        <taxon>Tracheophyta</taxon>
        <taxon>Spermatophyta</taxon>
        <taxon>Magnoliopsida</taxon>
        <taxon>eudicotyledons</taxon>
        <taxon>Gunneridae</taxon>
        <taxon>Pentapetalae</taxon>
        <taxon>asterids</taxon>
        <taxon>campanulids</taxon>
        <taxon>Asterales</taxon>
        <taxon>Asteraceae</taxon>
        <taxon>Cichorioideae</taxon>
        <taxon>Cichorieae</taxon>
        <taxon>Lactucinae</taxon>
        <taxon>Lactuca</taxon>
    </lineage>
</organism>
<protein>
    <submittedName>
        <fullName evidence="3">Uncharacterized protein</fullName>
    </submittedName>
</protein>
<dbReference type="AlphaFoldDB" id="A0AAU9LVF4"/>
<accession>A0AAU9LVF4</accession>
<evidence type="ECO:0000256" key="2">
    <source>
        <dbReference type="ARBA" id="ARBA00023186"/>
    </source>
</evidence>